<protein>
    <submittedName>
        <fullName evidence="1">DUF309 domain-containing protein</fullName>
    </submittedName>
</protein>
<proteinExistence type="predicted"/>
<keyword evidence="2" id="KW-1185">Reference proteome</keyword>
<dbReference type="InterPro" id="IPR023203">
    <property type="entry name" value="TTHA0068_sf"/>
</dbReference>
<organism evidence="1 2">
    <name type="scientific">Peribacillus cavernae</name>
    <dbReference type="NCBI Taxonomy" id="1674310"/>
    <lineage>
        <taxon>Bacteria</taxon>
        <taxon>Bacillati</taxon>
        <taxon>Bacillota</taxon>
        <taxon>Bacilli</taxon>
        <taxon>Bacillales</taxon>
        <taxon>Bacillaceae</taxon>
        <taxon>Peribacillus</taxon>
    </lineage>
</organism>
<comment type="caution">
    <text evidence="1">The sequence shown here is derived from an EMBL/GenBank/DDBJ whole genome shotgun (WGS) entry which is preliminary data.</text>
</comment>
<sequence length="187" mass="21852">MYIRKGVGHLHYPEPYVSYLIHFHGERDYFECHEVLEEYWKEVAPGERGSRWVGLIQIAVSFYHYRRGNFIGALKTMKKAISILEKKSEEINELGIDHLKMLILLNKTKDGIESHRVYHSINLPITDPGLIKQCEDSCKLHGYNWCAESDLANVKLVNRHALRDRTKVTQERKRQLTCKDGTQTRSI</sequence>
<dbReference type="AlphaFoldDB" id="A0A3S0UA89"/>
<dbReference type="SUPFAM" id="SSF140663">
    <property type="entry name" value="TTHA0068-like"/>
    <property type="match status" value="1"/>
</dbReference>
<evidence type="ECO:0000313" key="2">
    <source>
        <dbReference type="Proteomes" id="UP000267430"/>
    </source>
</evidence>
<dbReference type="OrthoDB" id="165483at2"/>
<dbReference type="InterPro" id="IPR005500">
    <property type="entry name" value="DUF309"/>
</dbReference>
<dbReference type="PANTHER" id="PTHR34796:SF1">
    <property type="entry name" value="EXPRESSED PROTEIN"/>
    <property type="match status" value="1"/>
</dbReference>
<dbReference type="EMBL" id="RYZZ01000036">
    <property type="protein sequence ID" value="RUQ26500.1"/>
    <property type="molecule type" value="Genomic_DNA"/>
</dbReference>
<accession>A0A3S0UA89</accession>
<dbReference type="PANTHER" id="PTHR34796">
    <property type="entry name" value="EXPRESSED PROTEIN"/>
    <property type="match status" value="1"/>
</dbReference>
<dbReference type="Proteomes" id="UP000267430">
    <property type="component" value="Unassembled WGS sequence"/>
</dbReference>
<gene>
    <name evidence="1" type="ORF">ELQ35_18570</name>
</gene>
<dbReference type="Pfam" id="PF03745">
    <property type="entry name" value="DUF309"/>
    <property type="match status" value="1"/>
</dbReference>
<reference evidence="1 2" key="1">
    <citation type="submission" date="2018-12" db="EMBL/GenBank/DDBJ databases">
        <title>Bacillus chawlae sp. nov., Bacillus glennii sp. nov., and Bacillus saganii sp. nov. Isolated from the Vehicle Assembly Building at Kennedy Space Center where the Viking Spacecraft were Assembled.</title>
        <authorList>
            <person name="Seuylemezian A."/>
            <person name="Vaishampayan P."/>
        </authorList>
    </citation>
    <scope>NUCLEOTIDE SEQUENCE [LARGE SCALE GENOMIC DNA]</scope>
    <source>
        <strain evidence="1 2">L5</strain>
    </source>
</reference>
<evidence type="ECO:0000313" key="1">
    <source>
        <dbReference type="EMBL" id="RUQ26500.1"/>
    </source>
</evidence>
<dbReference type="Gene3D" id="1.10.3450.10">
    <property type="entry name" value="TTHA0068-like"/>
    <property type="match status" value="1"/>
</dbReference>
<name>A0A3S0UA89_9BACI</name>